<proteinExistence type="predicted"/>
<dbReference type="Pfam" id="PF11951">
    <property type="entry name" value="Fungal_trans_2"/>
    <property type="match status" value="1"/>
</dbReference>
<accession>A0A8H2WDC4</accession>
<dbReference type="GO" id="GO:0008270">
    <property type="term" value="F:zinc ion binding"/>
    <property type="evidence" value="ECO:0007669"/>
    <property type="project" value="InterPro"/>
</dbReference>
<dbReference type="OrthoDB" id="6252103at2759"/>
<dbReference type="AlphaFoldDB" id="A0A8H2WDC4"/>
<gene>
    <name evidence="3" type="ORF">RDB_LOCUS10028</name>
</gene>
<dbReference type="InterPro" id="IPR021858">
    <property type="entry name" value="Fun_TF"/>
</dbReference>
<evidence type="ECO:0000313" key="3">
    <source>
        <dbReference type="EMBL" id="CAE6357378.1"/>
    </source>
</evidence>
<keyword evidence="2" id="KW-0539">Nucleus</keyword>
<comment type="subcellular location">
    <subcellularLocation>
        <location evidence="1">Nucleus</location>
    </subcellularLocation>
</comment>
<dbReference type="Proteomes" id="UP000663843">
    <property type="component" value="Unassembled WGS sequence"/>
</dbReference>
<evidence type="ECO:0000256" key="1">
    <source>
        <dbReference type="ARBA" id="ARBA00004123"/>
    </source>
</evidence>
<evidence type="ECO:0000256" key="2">
    <source>
        <dbReference type="ARBA" id="ARBA00023242"/>
    </source>
</evidence>
<dbReference type="SUPFAM" id="SSF57701">
    <property type="entry name" value="Zn2/Cys6 DNA-binding domain"/>
    <property type="match status" value="1"/>
</dbReference>
<evidence type="ECO:0000313" key="4">
    <source>
        <dbReference type="Proteomes" id="UP000663843"/>
    </source>
</evidence>
<dbReference type="EMBL" id="CAJMWT010000846">
    <property type="protein sequence ID" value="CAE6357378.1"/>
    <property type="molecule type" value="Genomic_DNA"/>
</dbReference>
<name>A0A8H2WDC4_9AGAM</name>
<dbReference type="InterPro" id="IPR036864">
    <property type="entry name" value="Zn2-C6_fun-type_DNA-bd_sf"/>
</dbReference>
<dbReference type="PANTHER" id="PTHR37534">
    <property type="entry name" value="TRANSCRIPTIONAL ACTIVATOR PROTEIN UGA3"/>
    <property type="match status" value="1"/>
</dbReference>
<dbReference type="GO" id="GO:0005634">
    <property type="term" value="C:nucleus"/>
    <property type="evidence" value="ECO:0007669"/>
    <property type="project" value="UniProtKB-SubCell"/>
</dbReference>
<dbReference type="GO" id="GO:0000981">
    <property type="term" value="F:DNA-binding transcription factor activity, RNA polymerase II-specific"/>
    <property type="evidence" value="ECO:0007669"/>
    <property type="project" value="InterPro"/>
</dbReference>
<comment type="caution">
    <text evidence="3">The sequence shown here is derived from an EMBL/GenBank/DDBJ whole genome shotgun (WGS) entry which is preliminary data.</text>
</comment>
<sequence length="500" mass="56287">MQNAPVNNCSNCLERGKICDGVDPICNICIRDGLFCFGSELPIRAFSPTSLPWEPTDPVNIHNAGSNEPTGLLRGCISTIISTPSWGASAINSNDSSHSSPYSDSLSTPRMLALDPRVESNTSPFVLNQYIRFVDKIAFRVPPPYLRDGILLRLRRSMITFSVMSLGARIIHALINNFDGTNWNLYASLIDRLYYHICAAENGTDNHSYLEGKLIGMVDLAGFKFVTSDNAAGYEFIQKATPTLLRLAYYYPEIWTKQGLISPSQVMFHGKHDIFHFIWVDNIAAMVLGTSTFLPYDMMARGADCSRLQMEWIWGCPEEFIIQCARINTIRSSGGRYNLWRDIETEITTWKPIVEISNDSRDAVARLAVQESWRHAMLIYLYMALCGVNSADHRINASLNQIIKLLGTVQHTDSFDRHLFVPCLIVGACARQESQRALVEEKLSSLRATKMWILRSADFTSVLQHLWHGAAKDGRVTTWDDYVRSRRAMLPVAEGQTPVF</sequence>
<reference evidence="3" key="1">
    <citation type="submission" date="2021-01" db="EMBL/GenBank/DDBJ databases">
        <authorList>
            <person name="Kaushik A."/>
        </authorList>
    </citation>
    <scope>NUCLEOTIDE SEQUENCE</scope>
    <source>
        <strain evidence="3">AG2-2IIIB</strain>
    </source>
</reference>
<dbReference type="PANTHER" id="PTHR37534:SF46">
    <property type="entry name" value="ZN(II)2CYS6 TRANSCRIPTION FACTOR (EUROFUNG)"/>
    <property type="match status" value="1"/>
</dbReference>
<protein>
    <submittedName>
        <fullName evidence="3">Uncharacterized protein</fullName>
    </submittedName>
</protein>
<organism evidence="3 4">
    <name type="scientific">Rhizoctonia solani</name>
    <dbReference type="NCBI Taxonomy" id="456999"/>
    <lineage>
        <taxon>Eukaryota</taxon>
        <taxon>Fungi</taxon>
        <taxon>Dikarya</taxon>
        <taxon>Basidiomycota</taxon>
        <taxon>Agaricomycotina</taxon>
        <taxon>Agaricomycetes</taxon>
        <taxon>Cantharellales</taxon>
        <taxon>Ceratobasidiaceae</taxon>
        <taxon>Rhizoctonia</taxon>
    </lineage>
</organism>